<dbReference type="PANTHER" id="PTHR24092">
    <property type="entry name" value="PROBABLE PHOSPHOLIPID-TRANSPORTING ATPASE"/>
    <property type="match status" value="1"/>
</dbReference>
<accession>A0A8C4WH09</accession>
<keyword evidence="3" id="KW-0547">Nucleotide-binding</keyword>
<dbReference type="Pfam" id="PF16209">
    <property type="entry name" value="PhoLip_ATPase_N"/>
    <property type="match status" value="1"/>
</dbReference>
<dbReference type="Gene3D" id="1.20.1110.10">
    <property type="entry name" value="Calcium-transporting ATPase, transmembrane domain"/>
    <property type="match status" value="1"/>
</dbReference>
<evidence type="ECO:0000256" key="2">
    <source>
        <dbReference type="ARBA" id="ARBA00022692"/>
    </source>
</evidence>
<reference evidence="10" key="2">
    <citation type="submission" date="2025-09" db="UniProtKB">
        <authorList>
            <consortium name="Ensembl"/>
        </authorList>
    </citation>
    <scope>IDENTIFICATION</scope>
</reference>
<dbReference type="Proteomes" id="UP000694390">
    <property type="component" value="Unassembled WGS sequence"/>
</dbReference>
<proteinExistence type="predicted"/>
<dbReference type="GO" id="GO:0045332">
    <property type="term" value="P:phospholipid translocation"/>
    <property type="evidence" value="ECO:0007669"/>
    <property type="project" value="TreeGrafter"/>
</dbReference>
<evidence type="ECO:0000256" key="1">
    <source>
        <dbReference type="ARBA" id="ARBA00004141"/>
    </source>
</evidence>
<feature type="transmembrane region" description="Helical" evidence="8">
    <location>
        <begin position="302"/>
        <end position="324"/>
    </location>
</feature>
<dbReference type="Gene3D" id="3.40.1110.10">
    <property type="entry name" value="Calcium-transporting ATPase, cytoplasmic domain N"/>
    <property type="match status" value="1"/>
</dbReference>
<evidence type="ECO:0000313" key="11">
    <source>
        <dbReference type="Proteomes" id="UP000694390"/>
    </source>
</evidence>
<dbReference type="GeneTree" id="ENSGT00940000159531"/>
<dbReference type="InterPro" id="IPR032631">
    <property type="entry name" value="P-type_ATPase_N"/>
</dbReference>
<dbReference type="FunFam" id="2.70.150.10:FF:000022">
    <property type="entry name" value="Phospholipid-transporting ATPase"/>
    <property type="match status" value="1"/>
</dbReference>
<comment type="subcellular location">
    <subcellularLocation>
        <location evidence="1">Membrane</location>
        <topology evidence="1">Multi-pass membrane protein</topology>
    </subcellularLocation>
</comment>
<dbReference type="GO" id="GO:0005524">
    <property type="term" value="F:ATP binding"/>
    <property type="evidence" value="ECO:0007669"/>
    <property type="project" value="UniProtKB-KW"/>
</dbReference>
<keyword evidence="6 8" id="KW-1133">Transmembrane helix</keyword>
<dbReference type="InterPro" id="IPR023299">
    <property type="entry name" value="ATPase_P-typ_cyto_dom_N"/>
</dbReference>
<evidence type="ECO:0000256" key="7">
    <source>
        <dbReference type="ARBA" id="ARBA00023136"/>
    </source>
</evidence>
<evidence type="ECO:0000256" key="6">
    <source>
        <dbReference type="ARBA" id="ARBA00022989"/>
    </source>
</evidence>
<dbReference type="PANTHER" id="PTHR24092:SF79">
    <property type="entry name" value="PHOSPHOLIPID-TRANSPORTING ATPASE VB"/>
    <property type="match status" value="1"/>
</dbReference>
<dbReference type="InterPro" id="IPR036412">
    <property type="entry name" value="HAD-like_sf"/>
</dbReference>
<dbReference type="FunFam" id="3.40.50.1000:FF:000001">
    <property type="entry name" value="Phospholipid-transporting ATPase IC"/>
    <property type="match status" value="1"/>
</dbReference>
<feature type="transmembrane region" description="Helical" evidence="8">
    <location>
        <begin position="106"/>
        <end position="125"/>
    </location>
</feature>
<evidence type="ECO:0000256" key="8">
    <source>
        <dbReference type="SAM" id="Phobius"/>
    </source>
</evidence>
<dbReference type="InterPro" id="IPR008250">
    <property type="entry name" value="ATPase_P-typ_transduc_dom_A_sf"/>
</dbReference>
<keyword evidence="4" id="KW-0067">ATP-binding</keyword>
<keyword evidence="11" id="KW-1185">Reference proteome</keyword>
<dbReference type="SUPFAM" id="SSF81653">
    <property type="entry name" value="Calcium ATPase, transduction domain A"/>
    <property type="match status" value="1"/>
</dbReference>
<keyword evidence="5" id="KW-1278">Translocase</keyword>
<evidence type="ECO:0000256" key="4">
    <source>
        <dbReference type="ARBA" id="ARBA00022840"/>
    </source>
</evidence>
<dbReference type="Gene3D" id="3.40.50.1000">
    <property type="entry name" value="HAD superfamily/HAD-like"/>
    <property type="match status" value="1"/>
</dbReference>
<feature type="transmembrane region" description="Helical" evidence="8">
    <location>
        <begin position="344"/>
        <end position="362"/>
    </location>
</feature>
<dbReference type="Gene3D" id="2.70.150.10">
    <property type="entry name" value="Calcium-transporting ATPase, cytoplasmic transduction domain A"/>
    <property type="match status" value="1"/>
</dbReference>
<dbReference type="InterPro" id="IPR023214">
    <property type="entry name" value="HAD_sf"/>
</dbReference>
<dbReference type="FunFam" id="1.20.1110.10:FF:000006">
    <property type="entry name" value="Phospholipid-transporting ATPase"/>
    <property type="match status" value="1"/>
</dbReference>
<dbReference type="PROSITE" id="PS00154">
    <property type="entry name" value="ATPASE_E1_E2"/>
    <property type="match status" value="1"/>
</dbReference>
<gene>
    <name evidence="10" type="primary">ATP10B</name>
</gene>
<reference evidence="10" key="1">
    <citation type="submission" date="2025-08" db="UniProtKB">
        <authorList>
            <consortium name="Ensembl"/>
        </authorList>
    </citation>
    <scope>IDENTIFICATION</scope>
</reference>
<feature type="transmembrane region" description="Helical" evidence="8">
    <location>
        <begin position="83"/>
        <end position="100"/>
    </location>
</feature>
<evidence type="ECO:0000256" key="3">
    <source>
        <dbReference type="ARBA" id="ARBA00022741"/>
    </source>
</evidence>
<name>A0A8C4WH09_9SAUR</name>
<dbReference type="InterPro" id="IPR023298">
    <property type="entry name" value="ATPase_P-typ_TM_dom_sf"/>
</dbReference>
<dbReference type="AlphaFoldDB" id="A0A8C4WH09"/>
<evidence type="ECO:0000259" key="9">
    <source>
        <dbReference type="Pfam" id="PF16209"/>
    </source>
</evidence>
<feature type="domain" description="P-type ATPase N-terminal" evidence="9">
    <location>
        <begin position="48"/>
        <end position="108"/>
    </location>
</feature>
<protein>
    <submittedName>
        <fullName evidence="10">ATPase phospholipid transporting 10B (putative)</fullName>
    </submittedName>
</protein>
<dbReference type="SUPFAM" id="SSF81665">
    <property type="entry name" value="Calcium ATPase, transmembrane domain M"/>
    <property type="match status" value="1"/>
</dbReference>
<dbReference type="GO" id="GO:0140326">
    <property type="term" value="F:ATPase-coupled intramembrane lipid transporter activity"/>
    <property type="evidence" value="ECO:0007669"/>
    <property type="project" value="TreeGrafter"/>
</dbReference>
<keyword evidence="7 8" id="KW-0472">Membrane</keyword>
<dbReference type="Ensembl" id="ENSGEVT00005018164.1">
    <property type="protein sequence ID" value="ENSGEVP00005017289.1"/>
    <property type="gene ID" value="ENSGEVG00005011908.1"/>
</dbReference>
<dbReference type="OrthoDB" id="377733at2759"/>
<dbReference type="SUPFAM" id="SSF56784">
    <property type="entry name" value="HAD-like"/>
    <property type="match status" value="1"/>
</dbReference>
<sequence>MASTAFLITSNTSHSIRGLFSKYCHDLTLLRLPQLMGLHDKVVNFCKWKENPNRHYDCNKIKTTKYTFLSFIPKNIFEQFHRFANLYFVAIAALNFVPMVNAFQPAVSLIPICVIMAITAVKDAWEDFRRYQLDKEINNMVCLVYSRKESDYIEKCWKDVRVGDFVQLQCNEIIPADILLLYSSDQNGICHLETANLDGETNLKQRQVVKGFSNQNTPFDPELFQNTIVCEKPNNDLNKFNGFPDHKRIGFGSESLLLRGCTIRNTEIAIGIVIYAGHETKAMLNNSGPRYKRSKIERRMNIDIFFCVGLLFIMCLIGALGHGIWNGSFSERPPYEVPDPNGNYLSSALAGFYMFLTMIILLQLGQVFLIHNDIDLYDEDVDLPIQCRALNITEDLGQIQYIFSDKTGTLTENKMVFRRCTVDGNEFSHQENGKTQRNIITSLSIFIPNCSPHRAANFHKPLGSKRDNNIIGLISQSLLRQNSHLTATPFHVVFFSGSFSCR</sequence>
<keyword evidence="2 8" id="KW-0812">Transmembrane</keyword>
<organism evidence="10 11">
    <name type="scientific">Gopherus evgoodei</name>
    <name type="common">Goodes thornscrub tortoise</name>
    <dbReference type="NCBI Taxonomy" id="1825980"/>
    <lineage>
        <taxon>Eukaryota</taxon>
        <taxon>Metazoa</taxon>
        <taxon>Chordata</taxon>
        <taxon>Craniata</taxon>
        <taxon>Vertebrata</taxon>
        <taxon>Euteleostomi</taxon>
        <taxon>Archelosauria</taxon>
        <taxon>Testudinata</taxon>
        <taxon>Testudines</taxon>
        <taxon>Cryptodira</taxon>
        <taxon>Durocryptodira</taxon>
        <taxon>Testudinoidea</taxon>
        <taxon>Testudinidae</taxon>
        <taxon>Gopherus</taxon>
    </lineage>
</organism>
<evidence type="ECO:0000256" key="5">
    <source>
        <dbReference type="ARBA" id="ARBA00022967"/>
    </source>
</evidence>
<evidence type="ECO:0000313" key="10">
    <source>
        <dbReference type="Ensembl" id="ENSGEVP00005017289.1"/>
    </source>
</evidence>
<dbReference type="GO" id="GO:0005886">
    <property type="term" value="C:plasma membrane"/>
    <property type="evidence" value="ECO:0007669"/>
    <property type="project" value="TreeGrafter"/>
</dbReference>
<dbReference type="InterPro" id="IPR018303">
    <property type="entry name" value="ATPase_P-typ_P_site"/>
</dbReference>